<evidence type="ECO:0000313" key="3">
    <source>
        <dbReference type="Proteomes" id="UP000594454"/>
    </source>
</evidence>
<accession>A0A7R8UKD9</accession>
<dbReference type="InterPro" id="IPR001370">
    <property type="entry name" value="BIR_rpt"/>
</dbReference>
<sequence>MLAIDGATVLLKQQSDKFNREIMAISSRGVAHALETFKNAPKHIKHRSEWFVAAGFLYAGNNNEVHCETCETTVNVSDGNIDPWDSHQRASPDCLYLKVITKYTPGQSARLDLERKCNLTESLSFVSKSYDEAPKSLKAVAPRLTMSGFYYTGHGDQIKCCSCGETHENFPQNVDPWKRHLKSKPDCEYVQLVVKYDLLDGAGSQDLAAKIVSYEKSPEVLKKNTGQYAMAGFFYTGRSDQVHCRSCNLILSDVTEATNPWEEHSKLQPDCEYLRVVQKHGIMDAMHQQDLPTNLESYNKAPGMLKKAARRYAMAGFVYTGSSDQVLCRSCGTTISEWSELDDPWQKHVTNSPNCKYVEILKKHKLIDLTDQDLLSKITSFQLAPRNLTEMRVDLAMAGFFYTGQGDNVQCYSCGLNQSDWTDGANPWEKHLENSPDCTYVKIIQEHDVLMDGLYDSFEEASESNETEADEEEECVVTSDS</sequence>
<dbReference type="InParanoid" id="A0A7R8UKD9"/>
<dbReference type="CDD" id="cd00022">
    <property type="entry name" value="BIR"/>
    <property type="match status" value="2"/>
</dbReference>
<evidence type="ECO:0000313" key="2">
    <source>
        <dbReference type="EMBL" id="CAD7082249.1"/>
    </source>
</evidence>
<dbReference type="PANTHER" id="PTHR10044">
    <property type="entry name" value="INHIBITOR OF APOPTOSIS"/>
    <property type="match status" value="1"/>
</dbReference>
<dbReference type="SUPFAM" id="SSF57924">
    <property type="entry name" value="Inhibitor of apoptosis (IAP) repeat"/>
    <property type="match status" value="5"/>
</dbReference>
<dbReference type="PROSITE" id="PS50143">
    <property type="entry name" value="BIR_REPEAT_2"/>
    <property type="match status" value="5"/>
</dbReference>
<name>A0A7R8UKD9_HERIL</name>
<dbReference type="Proteomes" id="UP000594454">
    <property type="component" value="Chromosome 2"/>
</dbReference>
<protein>
    <submittedName>
        <fullName evidence="2">Uncharacterized protein</fullName>
    </submittedName>
</protein>
<dbReference type="Pfam" id="PF00653">
    <property type="entry name" value="BIR"/>
    <property type="match status" value="5"/>
</dbReference>
<dbReference type="GO" id="GO:0005737">
    <property type="term" value="C:cytoplasm"/>
    <property type="evidence" value="ECO:0007669"/>
    <property type="project" value="TreeGrafter"/>
</dbReference>
<dbReference type="OrthoDB" id="5855668at2759"/>
<keyword evidence="3" id="KW-1185">Reference proteome</keyword>
<dbReference type="PANTHER" id="PTHR10044:SF139">
    <property type="entry name" value="DEATH-ASSOCIATED INHIBITOR OF APOPTOSIS 2"/>
    <property type="match status" value="1"/>
</dbReference>
<dbReference type="GO" id="GO:0005634">
    <property type="term" value="C:nucleus"/>
    <property type="evidence" value="ECO:0007669"/>
    <property type="project" value="TreeGrafter"/>
</dbReference>
<organism evidence="2 3">
    <name type="scientific">Hermetia illucens</name>
    <name type="common">Black soldier fly</name>
    <dbReference type="NCBI Taxonomy" id="343691"/>
    <lineage>
        <taxon>Eukaryota</taxon>
        <taxon>Metazoa</taxon>
        <taxon>Ecdysozoa</taxon>
        <taxon>Arthropoda</taxon>
        <taxon>Hexapoda</taxon>
        <taxon>Insecta</taxon>
        <taxon>Pterygota</taxon>
        <taxon>Neoptera</taxon>
        <taxon>Endopterygota</taxon>
        <taxon>Diptera</taxon>
        <taxon>Brachycera</taxon>
        <taxon>Stratiomyomorpha</taxon>
        <taxon>Stratiomyidae</taxon>
        <taxon>Hermetiinae</taxon>
        <taxon>Hermetia</taxon>
    </lineage>
</organism>
<proteinExistence type="predicted"/>
<dbReference type="AlphaFoldDB" id="A0A7R8UKD9"/>
<dbReference type="GO" id="GO:0051726">
    <property type="term" value="P:regulation of cell cycle"/>
    <property type="evidence" value="ECO:0007669"/>
    <property type="project" value="TreeGrafter"/>
</dbReference>
<dbReference type="Gene3D" id="1.10.1170.10">
    <property type="entry name" value="Inhibitor Of Apoptosis Protein (2mihbC-IAP-1), Chain A"/>
    <property type="match status" value="5"/>
</dbReference>
<reference evidence="2 3" key="1">
    <citation type="submission" date="2020-11" db="EMBL/GenBank/DDBJ databases">
        <authorList>
            <person name="Wallbank WR R."/>
            <person name="Pardo Diaz C."/>
            <person name="Kozak K."/>
            <person name="Martin S."/>
            <person name="Jiggins C."/>
            <person name="Moest M."/>
            <person name="Warren A I."/>
            <person name="Generalovic N T."/>
            <person name="Byers J.R.P. K."/>
            <person name="Montejo-Kovacevich G."/>
            <person name="Yen C E."/>
        </authorList>
    </citation>
    <scope>NUCLEOTIDE SEQUENCE [LARGE SCALE GENOMIC DNA]</scope>
</reference>
<dbReference type="InterPro" id="IPR050784">
    <property type="entry name" value="IAP"/>
</dbReference>
<feature type="compositionally biased region" description="Acidic residues" evidence="1">
    <location>
        <begin position="460"/>
        <end position="475"/>
    </location>
</feature>
<feature type="region of interest" description="Disordered" evidence="1">
    <location>
        <begin position="460"/>
        <end position="481"/>
    </location>
</feature>
<dbReference type="SMART" id="SM00238">
    <property type="entry name" value="BIR"/>
    <property type="match status" value="5"/>
</dbReference>
<dbReference type="EMBL" id="LR899010">
    <property type="protein sequence ID" value="CAD7082249.1"/>
    <property type="molecule type" value="Genomic_DNA"/>
</dbReference>
<gene>
    <name evidence="2" type="ORF">HERILL_LOCUS5299</name>
</gene>
<evidence type="ECO:0000256" key="1">
    <source>
        <dbReference type="SAM" id="MobiDB-lite"/>
    </source>
</evidence>